<keyword evidence="4" id="KW-1185">Reference proteome</keyword>
<keyword evidence="3" id="KW-0482">Metalloprotease</keyword>
<feature type="transmembrane region" description="Helical" evidence="1">
    <location>
        <begin position="27"/>
        <end position="47"/>
    </location>
</feature>
<dbReference type="Proteomes" id="UP000465601">
    <property type="component" value="Unassembled WGS sequence"/>
</dbReference>
<keyword evidence="1" id="KW-0812">Transmembrane</keyword>
<dbReference type="PANTHER" id="PTHR35797">
    <property type="entry name" value="PROTEASE-RELATED"/>
    <property type="match status" value="1"/>
</dbReference>
<feature type="domain" description="CAAX prenyl protease 2/Lysostaphin resistance protein A-like" evidence="2">
    <location>
        <begin position="145"/>
        <end position="254"/>
    </location>
</feature>
<dbReference type="AlphaFoldDB" id="A0A833HLY1"/>
<evidence type="ECO:0000256" key="1">
    <source>
        <dbReference type="SAM" id="Phobius"/>
    </source>
</evidence>
<keyword evidence="3" id="KW-0645">Protease</keyword>
<feature type="transmembrane region" description="Helical" evidence="1">
    <location>
        <begin position="268"/>
        <end position="286"/>
    </location>
</feature>
<dbReference type="GO" id="GO:0004175">
    <property type="term" value="F:endopeptidase activity"/>
    <property type="evidence" value="ECO:0007669"/>
    <property type="project" value="UniProtKB-ARBA"/>
</dbReference>
<evidence type="ECO:0000313" key="3">
    <source>
        <dbReference type="EMBL" id="KAB3525497.1"/>
    </source>
</evidence>
<proteinExistence type="predicted"/>
<protein>
    <submittedName>
        <fullName evidence="3">CPBP family intramembrane metalloprotease</fullName>
    </submittedName>
</protein>
<dbReference type="EMBL" id="WBZB01000066">
    <property type="protein sequence ID" value="KAB3525497.1"/>
    <property type="molecule type" value="Genomic_DNA"/>
</dbReference>
<keyword evidence="1" id="KW-0472">Membrane</keyword>
<evidence type="ECO:0000259" key="2">
    <source>
        <dbReference type="Pfam" id="PF02517"/>
    </source>
</evidence>
<dbReference type="InterPro" id="IPR003675">
    <property type="entry name" value="Rce1/LyrA-like_dom"/>
</dbReference>
<organism evidence="3 4">
    <name type="scientific">Alkaliphilus serpentinus</name>
    <dbReference type="NCBI Taxonomy" id="1482731"/>
    <lineage>
        <taxon>Bacteria</taxon>
        <taxon>Bacillati</taxon>
        <taxon>Bacillota</taxon>
        <taxon>Clostridia</taxon>
        <taxon>Peptostreptococcales</taxon>
        <taxon>Natronincolaceae</taxon>
        <taxon>Alkaliphilus</taxon>
    </lineage>
</organism>
<evidence type="ECO:0000313" key="4">
    <source>
        <dbReference type="Proteomes" id="UP000465601"/>
    </source>
</evidence>
<reference evidence="3 4" key="1">
    <citation type="submission" date="2019-10" db="EMBL/GenBank/DDBJ databases">
        <title>Alkaliphilus serpentinus sp. nov. and Alkaliphilus pronyensis sp. nov., two novel anaerobic alkaliphilic species isolated from the serpentinized-hosted hydrothermal field of the Prony Bay (New Caledonia).</title>
        <authorList>
            <person name="Postec A."/>
        </authorList>
    </citation>
    <scope>NUCLEOTIDE SEQUENCE [LARGE SCALE GENOMIC DNA]</scope>
    <source>
        <strain evidence="3 4">LacT</strain>
    </source>
</reference>
<feature type="transmembrane region" description="Helical" evidence="1">
    <location>
        <begin position="175"/>
        <end position="194"/>
    </location>
</feature>
<feature type="transmembrane region" description="Helical" evidence="1">
    <location>
        <begin position="102"/>
        <end position="120"/>
    </location>
</feature>
<dbReference type="GO" id="GO:0006508">
    <property type="term" value="P:proteolysis"/>
    <property type="evidence" value="ECO:0007669"/>
    <property type="project" value="UniProtKB-KW"/>
</dbReference>
<sequence length="302" mass="34626">MSIYDRESYFIESVIETHKKRHIEKELICFFTLTIFLSWLFWTPALLKAYKIQLFLPEELLIKFGNFTPSLIAVILTLITLGKIGTIEMLKGIIKVRYDLKWYIYTLFLMPCILTLAYIISYFASGVKFESILISVILPQVWTLFPLIAYFVIMQGPLGEELGWRGYALPRLLQTYNPLKASVIVGAVWALWHFPKFFITDTIQYSIGLTYGVFAALIGYTFYTVMLSLMITLLMIKTGGSIWAALLFHAMANFSHGLITILTNTTGGISIILVMVISTSIILKLFRRDLLLTHSRVKWKTN</sequence>
<feature type="transmembrane region" description="Helical" evidence="1">
    <location>
        <begin position="132"/>
        <end position="154"/>
    </location>
</feature>
<feature type="transmembrane region" description="Helical" evidence="1">
    <location>
        <begin position="67"/>
        <end position="90"/>
    </location>
</feature>
<accession>A0A833HLY1</accession>
<dbReference type="GO" id="GO:0080120">
    <property type="term" value="P:CAAX-box protein maturation"/>
    <property type="evidence" value="ECO:0007669"/>
    <property type="project" value="UniProtKB-ARBA"/>
</dbReference>
<dbReference type="PANTHER" id="PTHR35797:SF1">
    <property type="entry name" value="PROTEASE"/>
    <property type="match status" value="1"/>
</dbReference>
<comment type="caution">
    <text evidence="3">The sequence shown here is derived from an EMBL/GenBank/DDBJ whole genome shotgun (WGS) entry which is preliminary data.</text>
</comment>
<dbReference type="GO" id="GO:0008237">
    <property type="term" value="F:metallopeptidase activity"/>
    <property type="evidence" value="ECO:0007669"/>
    <property type="project" value="UniProtKB-KW"/>
</dbReference>
<dbReference type="Pfam" id="PF02517">
    <property type="entry name" value="Rce1-like"/>
    <property type="match status" value="1"/>
</dbReference>
<dbReference type="RefSeq" id="WP_151867206.1">
    <property type="nucleotide sequence ID" value="NZ_WBZB01000066.1"/>
</dbReference>
<dbReference type="InterPro" id="IPR042150">
    <property type="entry name" value="MmRce1-like"/>
</dbReference>
<name>A0A833HLY1_9FIRM</name>
<keyword evidence="3" id="KW-0378">Hydrolase</keyword>
<keyword evidence="1" id="KW-1133">Transmembrane helix</keyword>
<dbReference type="OrthoDB" id="9777755at2"/>
<gene>
    <name evidence="3" type="ORF">F8153_15210</name>
</gene>